<keyword evidence="1" id="KW-0732">Signal</keyword>
<dbReference type="EMBL" id="HBEL01017271">
    <property type="protein sequence ID" value="CAD8412111.1"/>
    <property type="molecule type" value="Transcribed_RNA"/>
</dbReference>
<evidence type="ECO:0000256" key="1">
    <source>
        <dbReference type="SAM" id="SignalP"/>
    </source>
</evidence>
<organism evidence="2">
    <name type="scientific">Proboscia inermis</name>
    <dbReference type="NCBI Taxonomy" id="420281"/>
    <lineage>
        <taxon>Eukaryota</taxon>
        <taxon>Sar</taxon>
        <taxon>Stramenopiles</taxon>
        <taxon>Ochrophyta</taxon>
        <taxon>Bacillariophyta</taxon>
        <taxon>Coscinodiscophyceae</taxon>
        <taxon>Rhizosoleniophycidae</taxon>
        <taxon>Rhizosoleniales</taxon>
        <taxon>Rhizosoleniaceae</taxon>
        <taxon>Proboscia</taxon>
    </lineage>
</organism>
<sequence>MLMKASFLALFTSLLVNTSLGLRSPTPILKKEVSVSKSALFGHGIDRRATITGGATAAISFLLGNPSAAFAERATYLTEPTDEFKESERQRMEFRRAQFAIKQKFTDLFAHFTDDSTEDDLVKDLQSLKKLIASTGGMPQGYKRDDLVKIIRAKKAKGFWPTAAEYAYQSVIREIDYQQSPNKDKDIANPL</sequence>
<evidence type="ECO:0000313" key="2">
    <source>
        <dbReference type="EMBL" id="CAD8412111.1"/>
    </source>
</evidence>
<gene>
    <name evidence="2" type="ORF">PINE0816_LOCUS8236</name>
</gene>
<evidence type="ECO:0008006" key="3">
    <source>
        <dbReference type="Google" id="ProtNLM"/>
    </source>
</evidence>
<dbReference type="AlphaFoldDB" id="A0A7S0GCW4"/>
<feature type="signal peptide" evidence="1">
    <location>
        <begin position="1"/>
        <end position="21"/>
    </location>
</feature>
<name>A0A7S0GCW4_9STRA</name>
<accession>A0A7S0GCW4</accession>
<proteinExistence type="predicted"/>
<reference evidence="2" key="1">
    <citation type="submission" date="2021-01" db="EMBL/GenBank/DDBJ databases">
        <authorList>
            <person name="Corre E."/>
            <person name="Pelletier E."/>
            <person name="Niang G."/>
            <person name="Scheremetjew M."/>
            <person name="Finn R."/>
            <person name="Kale V."/>
            <person name="Holt S."/>
            <person name="Cochrane G."/>
            <person name="Meng A."/>
            <person name="Brown T."/>
            <person name="Cohen L."/>
        </authorList>
    </citation>
    <scope>NUCLEOTIDE SEQUENCE</scope>
    <source>
        <strain evidence="2">CCAP1064/1</strain>
    </source>
</reference>
<protein>
    <recommendedName>
        <fullName evidence="3">RxLR effector protein</fullName>
    </recommendedName>
</protein>
<feature type="chain" id="PRO_5030648282" description="RxLR effector protein" evidence="1">
    <location>
        <begin position="22"/>
        <end position="191"/>
    </location>
</feature>